<dbReference type="GO" id="GO:0005886">
    <property type="term" value="C:plasma membrane"/>
    <property type="evidence" value="ECO:0007669"/>
    <property type="project" value="UniProtKB-SubCell"/>
</dbReference>
<evidence type="ECO:0000259" key="8">
    <source>
        <dbReference type="Pfam" id="PF02687"/>
    </source>
</evidence>
<feature type="domain" description="ABC3 transporter permease C-terminal" evidence="8">
    <location>
        <begin position="245"/>
        <end position="359"/>
    </location>
</feature>
<evidence type="ECO:0000313" key="10">
    <source>
        <dbReference type="EMBL" id="KKU44087.1"/>
    </source>
</evidence>
<evidence type="ECO:0000259" key="9">
    <source>
        <dbReference type="Pfam" id="PF12704"/>
    </source>
</evidence>
<dbReference type="InterPro" id="IPR003838">
    <property type="entry name" value="ABC3_permease_C"/>
</dbReference>
<evidence type="ECO:0000256" key="3">
    <source>
        <dbReference type="ARBA" id="ARBA00022475"/>
    </source>
</evidence>
<proteinExistence type="predicted"/>
<accession>A0A0G1QGW4</accession>
<evidence type="ECO:0000256" key="1">
    <source>
        <dbReference type="ARBA" id="ARBA00004651"/>
    </source>
</evidence>
<evidence type="ECO:0000256" key="6">
    <source>
        <dbReference type="ARBA" id="ARBA00023136"/>
    </source>
</evidence>
<name>A0A0G1QGW4_9BACT</name>
<organism evidence="10 11">
    <name type="scientific">Berkelbacteria bacterium GW2011_GWA2_46_7</name>
    <dbReference type="NCBI Taxonomy" id="1618335"/>
    <lineage>
        <taxon>Bacteria</taxon>
        <taxon>Candidatus Berkelbacteria</taxon>
    </lineage>
</organism>
<evidence type="ECO:0000256" key="7">
    <source>
        <dbReference type="SAM" id="Phobius"/>
    </source>
</evidence>
<comment type="subcellular location">
    <subcellularLocation>
        <location evidence="1">Cell membrane</location>
        <topology evidence="1">Multi-pass membrane protein</topology>
    </subcellularLocation>
</comment>
<feature type="transmembrane region" description="Helical" evidence="7">
    <location>
        <begin position="239"/>
        <end position="266"/>
    </location>
</feature>
<feature type="domain" description="MacB-like periplasmic core" evidence="9">
    <location>
        <begin position="17"/>
        <end position="206"/>
    </location>
</feature>
<keyword evidence="5 7" id="KW-1133">Transmembrane helix</keyword>
<keyword evidence="4 7" id="KW-0812">Transmembrane</keyword>
<keyword evidence="3" id="KW-1003">Cell membrane</keyword>
<comment type="caution">
    <text evidence="10">The sequence shown here is derived from an EMBL/GenBank/DDBJ whole genome shotgun (WGS) entry which is preliminary data.</text>
</comment>
<gene>
    <name evidence="10" type="ORF">UX60_C0011G0017</name>
</gene>
<keyword evidence="6 7" id="KW-0472">Membrane</keyword>
<dbReference type="Proteomes" id="UP000034487">
    <property type="component" value="Unassembled WGS sequence"/>
</dbReference>
<dbReference type="Pfam" id="PF02687">
    <property type="entry name" value="FtsX"/>
    <property type="match status" value="1"/>
</dbReference>
<feature type="transmembrane region" description="Helical" evidence="7">
    <location>
        <begin position="286"/>
        <end position="312"/>
    </location>
</feature>
<evidence type="ECO:0000256" key="5">
    <source>
        <dbReference type="ARBA" id="ARBA00022989"/>
    </source>
</evidence>
<dbReference type="PANTHER" id="PTHR43738:SF1">
    <property type="entry name" value="HEMIN TRANSPORT SYSTEM PERMEASE PROTEIN HRTB-RELATED"/>
    <property type="match status" value="1"/>
</dbReference>
<dbReference type="InterPro" id="IPR051125">
    <property type="entry name" value="ABC-4/HrtB_transporter"/>
</dbReference>
<dbReference type="InterPro" id="IPR025857">
    <property type="entry name" value="MacB_PCD"/>
</dbReference>
<protein>
    <submittedName>
        <fullName evidence="10">ABC transporter permease</fullName>
    </submittedName>
</protein>
<evidence type="ECO:0000256" key="2">
    <source>
        <dbReference type="ARBA" id="ARBA00022448"/>
    </source>
</evidence>
<dbReference type="AlphaFoldDB" id="A0A0G1QGW4"/>
<keyword evidence="2" id="KW-0813">Transport</keyword>
<feature type="transmembrane region" description="Helical" evidence="7">
    <location>
        <begin position="16"/>
        <end position="40"/>
    </location>
</feature>
<feature type="transmembrane region" description="Helical" evidence="7">
    <location>
        <begin position="332"/>
        <end position="351"/>
    </location>
</feature>
<dbReference type="PANTHER" id="PTHR43738">
    <property type="entry name" value="ABC TRANSPORTER, MEMBRANE PROTEIN"/>
    <property type="match status" value="1"/>
</dbReference>
<reference evidence="10 11" key="1">
    <citation type="journal article" date="2015" name="Nature">
        <title>rRNA introns, odd ribosomes, and small enigmatic genomes across a large radiation of phyla.</title>
        <authorList>
            <person name="Brown C.T."/>
            <person name="Hug L.A."/>
            <person name="Thomas B.C."/>
            <person name="Sharon I."/>
            <person name="Castelle C.J."/>
            <person name="Singh A."/>
            <person name="Wilkins M.J."/>
            <person name="Williams K.H."/>
            <person name="Banfield J.F."/>
        </authorList>
    </citation>
    <scope>NUCLEOTIDE SEQUENCE [LARGE SCALE GENOMIC DNA]</scope>
</reference>
<dbReference type="Pfam" id="PF12704">
    <property type="entry name" value="MacB_PCD"/>
    <property type="match status" value="1"/>
</dbReference>
<dbReference type="EMBL" id="LCMV01000011">
    <property type="protein sequence ID" value="KKU44087.1"/>
    <property type="molecule type" value="Genomic_DNA"/>
</dbReference>
<evidence type="ECO:0000313" key="11">
    <source>
        <dbReference type="Proteomes" id="UP000034487"/>
    </source>
</evidence>
<evidence type="ECO:0000256" key="4">
    <source>
        <dbReference type="ARBA" id="ARBA00022692"/>
    </source>
</evidence>
<sequence length="365" mass="39397">MWLIALRNLFGEKGRLVITVGGVAFAVMLILVLLGLYVGWERQMTKFLGNISADLWVGQAGSGDISHRVSILPSALGTELESKTYIKQVSTFIGRQVGIEIGGVEKPLFIIGSDEAKFITPYRLERGSGQPQKGEIVVDEVFVNKNKLELGDSITVAGKSLKIVGVASGGNIMVSSYTIVSQEDAREVLGLKDAVNYFLIRADDPSGAMTKLEEDFSQLKIMPRQEFLDNNAAIVKDNFLPIIGVLTLIAFAVGIAVIGLTIFTAVIEKSREYGVLKAIGYGNGQLFGIALIQALIAGVLGFALGYGLTPLVARIAKSFEPSFIYELGVREISTVFVATILMSIIASLLPLRRLLKIDPAQVFKA</sequence>